<dbReference type="STRING" id="292459.STH2238"/>
<name>Q67M72_SYMTH</name>
<dbReference type="Proteomes" id="UP000000417">
    <property type="component" value="Chromosome"/>
</dbReference>
<dbReference type="HOGENOM" id="CLU_2829690_0_0_9"/>
<gene>
    <name evidence="1" type="ordered locus">STH2238</name>
</gene>
<accession>Q67M72</accession>
<proteinExistence type="predicted"/>
<dbReference type="KEGG" id="sth:STH2238"/>
<reference evidence="1 2" key="1">
    <citation type="journal article" date="2004" name="Nucleic Acids Res.">
        <title>Genome sequence of Symbiobacterium thermophilum, an uncultivable bacterium that depends on microbial commensalism.</title>
        <authorList>
            <person name="Ueda K."/>
            <person name="Yamashita A."/>
            <person name="Ishikawa J."/>
            <person name="Shimada M."/>
            <person name="Watsuji T."/>
            <person name="Morimura K."/>
            <person name="Ikeda H."/>
            <person name="Hattori M."/>
            <person name="Beppu T."/>
        </authorList>
    </citation>
    <scope>NUCLEOTIDE SEQUENCE [LARGE SCALE GENOMIC DNA]</scope>
    <source>
        <strain evidence="2">T / IAM 14863</strain>
    </source>
</reference>
<keyword evidence="2" id="KW-1185">Reference proteome</keyword>
<dbReference type="AlphaFoldDB" id="Q67M72"/>
<dbReference type="EMBL" id="AP006840">
    <property type="protein sequence ID" value="BAD41223.1"/>
    <property type="molecule type" value="Genomic_DNA"/>
</dbReference>
<evidence type="ECO:0000313" key="1">
    <source>
        <dbReference type="EMBL" id="BAD41223.1"/>
    </source>
</evidence>
<evidence type="ECO:0000313" key="2">
    <source>
        <dbReference type="Proteomes" id="UP000000417"/>
    </source>
</evidence>
<organism evidence="1 2">
    <name type="scientific">Symbiobacterium thermophilum (strain DSM 24528 / JCM 14929 / IAM 14863 / T)</name>
    <dbReference type="NCBI Taxonomy" id="292459"/>
    <lineage>
        <taxon>Bacteria</taxon>
        <taxon>Bacillati</taxon>
        <taxon>Bacillota</taxon>
        <taxon>Clostridia</taxon>
        <taxon>Eubacteriales</taxon>
        <taxon>Symbiobacteriaceae</taxon>
        <taxon>Symbiobacterium</taxon>
    </lineage>
</organism>
<sequence length="66" mass="7220">MEQVVARENMLAALKRVERNGGAQAFGRGGGVMMRSGRHVSTWRKGTTGSWTWTWRSSSTGSTTTC</sequence>
<protein>
    <submittedName>
        <fullName evidence="1">Group II intron-encoding maturase variant</fullName>
    </submittedName>
</protein>